<dbReference type="PANTHER" id="PTHR44936">
    <property type="entry name" value="SENSOR PROTEIN CREC"/>
    <property type="match status" value="1"/>
</dbReference>
<gene>
    <name evidence="13" type="ORF">C1E24_19980</name>
</gene>
<dbReference type="SUPFAM" id="SSF47384">
    <property type="entry name" value="Homodimeric domain of signal transducing histidine kinase"/>
    <property type="match status" value="1"/>
</dbReference>
<feature type="transmembrane region" description="Helical" evidence="10">
    <location>
        <begin position="326"/>
        <end position="348"/>
    </location>
</feature>
<evidence type="ECO:0000256" key="9">
    <source>
        <dbReference type="ARBA" id="ARBA00022840"/>
    </source>
</evidence>
<feature type="domain" description="Histidine kinase" evidence="11">
    <location>
        <begin position="418"/>
        <end position="646"/>
    </location>
</feature>
<dbReference type="AlphaFoldDB" id="A0A5R9PY80"/>
<keyword evidence="10" id="KW-0472">Membrane</keyword>
<dbReference type="InterPro" id="IPR003594">
    <property type="entry name" value="HATPase_dom"/>
</dbReference>
<sequence>MNKRFFDIAINVSKQMSFAQKFMAIIAMLSIPLLFLLVVLLIDTNGSIQKTQKEIQGIQSLEMLISTIYRIQDFRDHAVLQEVNLDSELIKFISDEKHFISTQIEQLSNNLFHQQPASSNIQTQIENVKAEWQLLNESQAIMRGGIESQFLHFDKVVLELQLLAKVITFESALIHDDSPINFYLINNFVNEAPKIYKNIGFLRAAGTYALSMPSVDSYTYHTLEKLAAQTEDNIALNNYSSSHIALYLNEDSDIKDGMKGLLNSAKKLLNYTYEQILDEPETLPTWKEYLEFYSNEINKMREFDTNILKYVGVQLDKRSLEQKLKFAALVIVTLLLYLLIVYFVYGIYLQLKETLKNYSQKAMALAQGDLKIRINDMSKDEFGDLAKTFNEMAEVISVNQSKLVEAEKVGSLSRMITGVAHEINTPLGIIISSYSLNKSAIENLNSLFKSEELDEDDLIEFVQSSQNTEVLIDKNLNKVVNLIETFKQVNSSLNVSPQKGVELLSLIEFAYLPIEESHKDIEFSINGGQCEIDTDVNLLTQVISNIIENAIEHGLKDALNKQIIISVKESGEQVHLSIQDNGKGISKEEISQVFEPFYTTGRINGKVGLGMHIVYIIVSQSLNGTIKISSEKDLFTRLDITLPKHRDDCEEIDIDLDDFI</sequence>
<dbReference type="GO" id="GO:0005524">
    <property type="term" value="F:ATP binding"/>
    <property type="evidence" value="ECO:0007669"/>
    <property type="project" value="UniProtKB-KW"/>
</dbReference>
<dbReference type="SUPFAM" id="SSF158472">
    <property type="entry name" value="HAMP domain-like"/>
    <property type="match status" value="1"/>
</dbReference>
<comment type="catalytic activity">
    <reaction evidence="1">
        <text>ATP + protein L-histidine = ADP + protein N-phospho-L-histidine.</text>
        <dbReference type="EC" id="2.7.13.3"/>
    </reaction>
</comment>
<dbReference type="InterPro" id="IPR036097">
    <property type="entry name" value="HisK_dim/P_sf"/>
</dbReference>
<dbReference type="GO" id="GO:0005886">
    <property type="term" value="C:plasma membrane"/>
    <property type="evidence" value="ECO:0007669"/>
    <property type="project" value="UniProtKB-SubCell"/>
</dbReference>
<dbReference type="PROSITE" id="PS50109">
    <property type="entry name" value="HIS_KIN"/>
    <property type="match status" value="1"/>
</dbReference>
<evidence type="ECO:0000256" key="5">
    <source>
        <dbReference type="ARBA" id="ARBA00022553"/>
    </source>
</evidence>
<dbReference type="InterPro" id="IPR004358">
    <property type="entry name" value="Sig_transdc_His_kin-like_C"/>
</dbReference>
<dbReference type="Proteomes" id="UP000309186">
    <property type="component" value="Unassembled WGS sequence"/>
</dbReference>
<evidence type="ECO:0000256" key="10">
    <source>
        <dbReference type="SAM" id="Phobius"/>
    </source>
</evidence>
<accession>A0A5R9PY80</accession>
<evidence type="ECO:0000259" key="12">
    <source>
        <dbReference type="PROSITE" id="PS50885"/>
    </source>
</evidence>
<evidence type="ECO:0000256" key="8">
    <source>
        <dbReference type="ARBA" id="ARBA00022777"/>
    </source>
</evidence>
<name>A0A5R9PY80_9GAMM</name>
<dbReference type="InterPro" id="IPR036890">
    <property type="entry name" value="HATPase_C_sf"/>
</dbReference>
<evidence type="ECO:0000256" key="3">
    <source>
        <dbReference type="ARBA" id="ARBA00012438"/>
    </source>
</evidence>
<dbReference type="OrthoDB" id="9815750at2"/>
<dbReference type="GO" id="GO:0000155">
    <property type="term" value="F:phosphorelay sensor kinase activity"/>
    <property type="evidence" value="ECO:0007669"/>
    <property type="project" value="InterPro"/>
</dbReference>
<dbReference type="RefSeq" id="WP_138484517.1">
    <property type="nucleotide sequence ID" value="NZ_PPSW01000047.1"/>
</dbReference>
<dbReference type="CDD" id="cd00075">
    <property type="entry name" value="HATPase"/>
    <property type="match status" value="1"/>
</dbReference>
<evidence type="ECO:0000313" key="13">
    <source>
        <dbReference type="EMBL" id="TLX45276.1"/>
    </source>
</evidence>
<dbReference type="PROSITE" id="PS50885">
    <property type="entry name" value="HAMP"/>
    <property type="match status" value="1"/>
</dbReference>
<dbReference type="PANTHER" id="PTHR44936:SF10">
    <property type="entry name" value="SENSOR PROTEIN RSTB"/>
    <property type="match status" value="1"/>
</dbReference>
<keyword evidence="8" id="KW-0418">Kinase</keyword>
<dbReference type="Pfam" id="PF00672">
    <property type="entry name" value="HAMP"/>
    <property type="match status" value="1"/>
</dbReference>
<dbReference type="CDD" id="cd00082">
    <property type="entry name" value="HisKA"/>
    <property type="match status" value="1"/>
</dbReference>
<evidence type="ECO:0000256" key="6">
    <source>
        <dbReference type="ARBA" id="ARBA00022679"/>
    </source>
</evidence>
<reference evidence="13 14" key="1">
    <citation type="submission" date="2018-01" db="EMBL/GenBank/DDBJ databases">
        <title>Co-occurrence of chitin degradation, pigmentation and bioactivity in marine Pseudoalteromonas.</title>
        <authorList>
            <person name="Paulsen S."/>
            <person name="Gram L."/>
            <person name="Machado H."/>
        </authorList>
    </citation>
    <scope>NUCLEOTIDE SEQUENCE [LARGE SCALE GENOMIC DNA]</scope>
    <source>
        <strain evidence="13 14">S3663</strain>
    </source>
</reference>
<keyword evidence="10" id="KW-0812">Transmembrane</keyword>
<evidence type="ECO:0000313" key="14">
    <source>
        <dbReference type="Proteomes" id="UP000309186"/>
    </source>
</evidence>
<dbReference type="InterPro" id="IPR003661">
    <property type="entry name" value="HisK_dim/P_dom"/>
</dbReference>
<evidence type="ECO:0000256" key="2">
    <source>
        <dbReference type="ARBA" id="ARBA00004651"/>
    </source>
</evidence>
<dbReference type="SMART" id="SM00387">
    <property type="entry name" value="HATPase_c"/>
    <property type="match status" value="1"/>
</dbReference>
<dbReference type="Gene3D" id="6.10.340.10">
    <property type="match status" value="1"/>
</dbReference>
<evidence type="ECO:0000256" key="1">
    <source>
        <dbReference type="ARBA" id="ARBA00000085"/>
    </source>
</evidence>
<dbReference type="Gene3D" id="3.30.565.10">
    <property type="entry name" value="Histidine kinase-like ATPase, C-terminal domain"/>
    <property type="match status" value="1"/>
</dbReference>
<evidence type="ECO:0000256" key="4">
    <source>
        <dbReference type="ARBA" id="ARBA00022475"/>
    </source>
</evidence>
<dbReference type="InterPro" id="IPR003660">
    <property type="entry name" value="HAMP_dom"/>
</dbReference>
<evidence type="ECO:0000259" key="11">
    <source>
        <dbReference type="PROSITE" id="PS50109"/>
    </source>
</evidence>
<feature type="transmembrane region" description="Helical" evidence="10">
    <location>
        <begin position="22"/>
        <end position="42"/>
    </location>
</feature>
<dbReference type="EC" id="2.7.13.3" evidence="3"/>
<keyword evidence="7" id="KW-0547">Nucleotide-binding</keyword>
<keyword evidence="10" id="KW-1133">Transmembrane helix</keyword>
<comment type="caution">
    <text evidence="13">The sequence shown here is derived from an EMBL/GenBank/DDBJ whole genome shotgun (WGS) entry which is preliminary data.</text>
</comment>
<keyword evidence="9" id="KW-0067">ATP-binding</keyword>
<dbReference type="SMART" id="SM00304">
    <property type="entry name" value="HAMP"/>
    <property type="match status" value="1"/>
</dbReference>
<comment type="subcellular location">
    <subcellularLocation>
        <location evidence="2">Cell membrane</location>
        <topology evidence="2">Multi-pass membrane protein</topology>
    </subcellularLocation>
</comment>
<dbReference type="EMBL" id="PPSW01000047">
    <property type="protein sequence ID" value="TLX45276.1"/>
    <property type="molecule type" value="Genomic_DNA"/>
</dbReference>
<dbReference type="Pfam" id="PF02518">
    <property type="entry name" value="HATPase_c"/>
    <property type="match status" value="1"/>
</dbReference>
<dbReference type="PRINTS" id="PR00344">
    <property type="entry name" value="BCTRLSENSOR"/>
</dbReference>
<organism evidence="13 14">
    <name type="scientific">Pseudoalteromonas phenolica</name>
    <dbReference type="NCBI Taxonomy" id="161398"/>
    <lineage>
        <taxon>Bacteria</taxon>
        <taxon>Pseudomonadati</taxon>
        <taxon>Pseudomonadota</taxon>
        <taxon>Gammaproteobacteria</taxon>
        <taxon>Alteromonadales</taxon>
        <taxon>Pseudoalteromonadaceae</taxon>
        <taxon>Pseudoalteromonas</taxon>
    </lineage>
</organism>
<keyword evidence="5" id="KW-0597">Phosphoprotein</keyword>
<protein>
    <recommendedName>
        <fullName evidence="3">histidine kinase</fullName>
        <ecNumber evidence="3">2.7.13.3</ecNumber>
    </recommendedName>
</protein>
<proteinExistence type="predicted"/>
<dbReference type="SUPFAM" id="SSF55874">
    <property type="entry name" value="ATPase domain of HSP90 chaperone/DNA topoisomerase II/histidine kinase"/>
    <property type="match status" value="1"/>
</dbReference>
<feature type="domain" description="HAMP" evidence="12">
    <location>
        <begin position="349"/>
        <end position="401"/>
    </location>
</feature>
<dbReference type="CDD" id="cd06225">
    <property type="entry name" value="HAMP"/>
    <property type="match status" value="1"/>
</dbReference>
<dbReference type="InterPro" id="IPR005467">
    <property type="entry name" value="His_kinase_dom"/>
</dbReference>
<keyword evidence="4" id="KW-1003">Cell membrane</keyword>
<dbReference type="InterPro" id="IPR050980">
    <property type="entry name" value="2C_sensor_his_kinase"/>
</dbReference>
<keyword evidence="6" id="KW-0808">Transferase</keyword>
<evidence type="ECO:0000256" key="7">
    <source>
        <dbReference type="ARBA" id="ARBA00022741"/>
    </source>
</evidence>
<dbReference type="Gene3D" id="1.10.287.130">
    <property type="match status" value="1"/>
</dbReference>